<dbReference type="RefSeq" id="WP_083531727.1">
    <property type="nucleotide sequence ID" value="NZ_FQUT01000012.1"/>
</dbReference>
<dbReference type="STRING" id="1416778.SAMN05443633_11225"/>
<evidence type="ECO:0000313" key="2">
    <source>
        <dbReference type="Proteomes" id="UP000184518"/>
    </source>
</evidence>
<gene>
    <name evidence="1" type="ORF">SAMN05443633_11225</name>
</gene>
<dbReference type="AlphaFoldDB" id="A0A1M5I8N1"/>
<name>A0A1M5I8N1_9FLAO</name>
<dbReference type="EMBL" id="FQUT01000012">
    <property type="protein sequence ID" value="SHG24153.1"/>
    <property type="molecule type" value="Genomic_DNA"/>
</dbReference>
<dbReference type="OrthoDB" id="5688165at2"/>
<accession>A0A1M5I8N1</accession>
<organism evidence="1 2">
    <name type="scientific">Chryseobacterium arachidis</name>
    <dbReference type="NCBI Taxonomy" id="1416778"/>
    <lineage>
        <taxon>Bacteria</taxon>
        <taxon>Pseudomonadati</taxon>
        <taxon>Bacteroidota</taxon>
        <taxon>Flavobacteriia</taxon>
        <taxon>Flavobacteriales</taxon>
        <taxon>Weeksellaceae</taxon>
        <taxon>Chryseobacterium group</taxon>
        <taxon>Chryseobacterium</taxon>
    </lineage>
</organism>
<sequence>MDHDTIARLIEAEPDTRKKFEIWSKNYEILRCNGRIFTRDTDGKELKRIYCCCENCKKDPQNALHADLFREFYNRSFDELQDELENQKDYGKKLKIWVDRFGIDYCVIYSDPERNKELSIIPQPNSHQEISTYNNMQYRLWKDHHFGPLAKGRVSASDLQSRIKSYNDQLSKSPFADKILEDTKKQLLEQYSTKATPSVKVYFDNLILGKPLDFEEKVLDVPELMNYIEANEAYLFYCYLHKDNMIIKDVFLIHSADVIAETDNGMTWGQIAKFFTMKAVANNVDIPYSDKNFMNLTDSQGKKISNKRVAFVANLKAFNPEQQFQIINELCDTYPAIPGVIALKQQLIVDYKELRQNSPLDENGEMIEEVKGLLSDYPRAEAPYKSAIEKFEKGIYERNALDDLRLSLELLLKEMLSNEKSLENQQGDLKKFLSTKGVSPEIANILWGYIEPMTKYHNKYVKHDDNIGKKDSEMILELTTTILKQIIKASSH</sequence>
<protein>
    <submittedName>
        <fullName evidence="1">Uncharacterized protein</fullName>
    </submittedName>
</protein>
<keyword evidence="2" id="KW-1185">Reference proteome</keyword>
<reference evidence="2" key="1">
    <citation type="submission" date="2016-11" db="EMBL/GenBank/DDBJ databases">
        <authorList>
            <person name="Varghese N."/>
            <person name="Submissions S."/>
        </authorList>
    </citation>
    <scope>NUCLEOTIDE SEQUENCE [LARGE SCALE GENOMIC DNA]</scope>
    <source>
        <strain evidence="2">DSM 27619</strain>
    </source>
</reference>
<evidence type="ECO:0000313" key="1">
    <source>
        <dbReference type="EMBL" id="SHG24153.1"/>
    </source>
</evidence>
<dbReference type="Proteomes" id="UP000184518">
    <property type="component" value="Unassembled WGS sequence"/>
</dbReference>
<proteinExistence type="predicted"/>